<evidence type="ECO:0000259" key="9">
    <source>
        <dbReference type="Pfam" id="PF25954"/>
    </source>
</evidence>
<comment type="similarity">
    <text evidence="2">Belongs to the membrane fusion protein (MFP) (TC 8.A.1) family.</text>
</comment>
<dbReference type="InterPro" id="IPR058792">
    <property type="entry name" value="Beta-barrel_RND_2"/>
</dbReference>
<keyword evidence="4 7" id="KW-1133">Transmembrane helix</keyword>
<evidence type="ECO:0000256" key="6">
    <source>
        <dbReference type="SAM" id="MobiDB-lite"/>
    </source>
</evidence>
<organism evidence="10 11">
    <name type="scientific">Brasilonema sennae CENA114</name>
    <dbReference type="NCBI Taxonomy" id="415709"/>
    <lineage>
        <taxon>Bacteria</taxon>
        <taxon>Bacillati</taxon>
        <taxon>Cyanobacteriota</taxon>
        <taxon>Cyanophyceae</taxon>
        <taxon>Nostocales</taxon>
        <taxon>Scytonemataceae</taxon>
        <taxon>Brasilonema</taxon>
        <taxon>Bromeliae group (in: Brasilonema)</taxon>
    </lineage>
</organism>
<evidence type="ECO:0000256" key="1">
    <source>
        <dbReference type="ARBA" id="ARBA00004167"/>
    </source>
</evidence>
<evidence type="ECO:0000256" key="5">
    <source>
        <dbReference type="ARBA" id="ARBA00023136"/>
    </source>
</evidence>
<feature type="compositionally biased region" description="Low complexity" evidence="6">
    <location>
        <begin position="165"/>
        <end position="178"/>
    </location>
</feature>
<protein>
    <submittedName>
        <fullName evidence="10">HlyD family secretion protein</fullName>
    </submittedName>
</protein>
<dbReference type="KEGG" id="bsen:DP114_16185"/>
<evidence type="ECO:0000256" key="7">
    <source>
        <dbReference type="SAM" id="Phobius"/>
    </source>
</evidence>
<dbReference type="GO" id="GO:0016020">
    <property type="term" value="C:membrane"/>
    <property type="evidence" value="ECO:0007669"/>
    <property type="project" value="UniProtKB-SubCell"/>
</dbReference>
<gene>
    <name evidence="10" type="ORF">DP114_16185</name>
</gene>
<reference evidence="10 11" key="1">
    <citation type="submission" date="2018-06" db="EMBL/GenBank/DDBJ databases">
        <title>Comparative genomics of Brasilonema spp. strains.</title>
        <authorList>
            <person name="Alvarenga D.O."/>
            <person name="Fiore M.F."/>
            <person name="Varani A.M."/>
        </authorList>
    </citation>
    <scope>NUCLEOTIDE SEQUENCE [LARGE SCALE GENOMIC DNA]</scope>
    <source>
        <strain evidence="10 11">CENA114</strain>
    </source>
</reference>
<dbReference type="EMBL" id="CP030118">
    <property type="protein sequence ID" value="QDL09231.1"/>
    <property type="molecule type" value="Genomic_DNA"/>
</dbReference>
<name>A0A856MHX1_9CYAN</name>
<sequence length="402" mass="43980">MEHRNSSPQTHRVTGLEGQKPVSEEKVTAITTTNSESEIQKPVPRSKRNALPKVILAVLLAGGAIAAGIYAFRTWQYNQQYARKYQETDNAYVTANVSPITSRVSGIVTEVTVNDNQVVSANDVLMKIDKRDYLVSLTQAKASLELAKQQAELARERLNRDIVSASASNSDPANNNQAKQVATNAQQREIHQQQYKIALAAVAQKQADLRKAELQLSYTDITALVPGKVGNKSVSVGQQVQPGQTLITLVQPNPWIIANFKETQLEKIQPGQNVTITIPAFPNRTFSGKVDSMSPTSFGKVALPPQENATGYSNLPQDVQRVPVKIVFEPKSLQGYESRMTPGMSAVAVVETNNSLPAQKAPNLTPAQNAPNSTNPKDTKDTKNTNDTNTQEKKDNQTKERL</sequence>
<dbReference type="PANTHER" id="PTHR30386:SF26">
    <property type="entry name" value="TRANSPORT PROTEIN COMB"/>
    <property type="match status" value="1"/>
</dbReference>
<keyword evidence="5 7" id="KW-0472">Membrane</keyword>
<dbReference type="SUPFAM" id="SSF111369">
    <property type="entry name" value="HlyD-like secretion proteins"/>
    <property type="match status" value="1"/>
</dbReference>
<feature type="compositionally biased region" description="Basic and acidic residues" evidence="6">
    <location>
        <begin position="377"/>
        <end position="402"/>
    </location>
</feature>
<keyword evidence="11" id="KW-1185">Reference proteome</keyword>
<feature type="region of interest" description="Disordered" evidence="6">
    <location>
        <begin position="356"/>
        <end position="402"/>
    </location>
</feature>
<evidence type="ECO:0000259" key="8">
    <source>
        <dbReference type="Pfam" id="PF25917"/>
    </source>
</evidence>
<keyword evidence="3 7" id="KW-0812">Transmembrane</keyword>
<dbReference type="PANTHER" id="PTHR30386">
    <property type="entry name" value="MEMBRANE FUSION SUBUNIT OF EMRAB-TOLC MULTIDRUG EFFLUX PUMP"/>
    <property type="match status" value="1"/>
</dbReference>
<feature type="region of interest" description="Disordered" evidence="6">
    <location>
        <begin position="165"/>
        <end position="186"/>
    </location>
</feature>
<feature type="domain" description="Multidrug resistance protein MdtA-like barrel-sandwich hybrid" evidence="8">
    <location>
        <begin position="99"/>
        <end position="249"/>
    </location>
</feature>
<accession>A0A856MHX1</accession>
<dbReference type="RefSeq" id="WP_169268286.1">
    <property type="nucleotide sequence ID" value="NZ_CAWOXK010000001.1"/>
</dbReference>
<dbReference type="Proteomes" id="UP000503129">
    <property type="component" value="Chromosome"/>
</dbReference>
<comment type="subcellular location">
    <subcellularLocation>
        <location evidence="1">Membrane</location>
        <topology evidence="1">Single-pass membrane protein</topology>
    </subcellularLocation>
</comment>
<proteinExistence type="inferred from homology"/>
<dbReference type="InterPro" id="IPR058625">
    <property type="entry name" value="MdtA-like_BSH"/>
</dbReference>
<feature type="compositionally biased region" description="Polar residues" evidence="6">
    <location>
        <begin position="1"/>
        <end position="12"/>
    </location>
</feature>
<feature type="transmembrane region" description="Helical" evidence="7">
    <location>
        <begin position="54"/>
        <end position="72"/>
    </location>
</feature>
<dbReference type="InterPro" id="IPR050739">
    <property type="entry name" value="MFP"/>
</dbReference>
<dbReference type="Gene3D" id="2.40.50.100">
    <property type="match status" value="1"/>
</dbReference>
<dbReference type="AlphaFoldDB" id="A0A856MHX1"/>
<feature type="region of interest" description="Disordered" evidence="6">
    <location>
        <begin position="1"/>
        <end position="44"/>
    </location>
</feature>
<evidence type="ECO:0000256" key="4">
    <source>
        <dbReference type="ARBA" id="ARBA00022989"/>
    </source>
</evidence>
<dbReference type="Pfam" id="PF25954">
    <property type="entry name" value="Beta-barrel_RND_2"/>
    <property type="match status" value="1"/>
</dbReference>
<evidence type="ECO:0000313" key="10">
    <source>
        <dbReference type="EMBL" id="QDL09231.1"/>
    </source>
</evidence>
<dbReference type="Pfam" id="PF25917">
    <property type="entry name" value="BSH_RND"/>
    <property type="match status" value="1"/>
</dbReference>
<feature type="domain" description="CusB-like beta-barrel" evidence="9">
    <location>
        <begin position="255"/>
        <end position="296"/>
    </location>
</feature>
<evidence type="ECO:0000256" key="3">
    <source>
        <dbReference type="ARBA" id="ARBA00022692"/>
    </source>
</evidence>
<evidence type="ECO:0000313" key="11">
    <source>
        <dbReference type="Proteomes" id="UP000503129"/>
    </source>
</evidence>
<dbReference type="Gene3D" id="2.40.30.170">
    <property type="match status" value="1"/>
</dbReference>
<evidence type="ECO:0000256" key="2">
    <source>
        <dbReference type="ARBA" id="ARBA00009477"/>
    </source>
</evidence>